<dbReference type="Proteomes" id="UP001286456">
    <property type="component" value="Unassembled WGS sequence"/>
</dbReference>
<gene>
    <name evidence="2" type="ORF">B0T19DRAFT_437040</name>
</gene>
<organism evidence="2 3">
    <name type="scientific">Cercophora scortea</name>
    <dbReference type="NCBI Taxonomy" id="314031"/>
    <lineage>
        <taxon>Eukaryota</taxon>
        <taxon>Fungi</taxon>
        <taxon>Dikarya</taxon>
        <taxon>Ascomycota</taxon>
        <taxon>Pezizomycotina</taxon>
        <taxon>Sordariomycetes</taxon>
        <taxon>Sordariomycetidae</taxon>
        <taxon>Sordariales</taxon>
        <taxon>Lasiosphaeriaceae</taxon>
        <taxon>Cercophora</taxon>
    </lineage>
</organism>
<dbReference type="PANTHER" id="PTHR35186:SF4">
    <property type="entry name" value="PRION-INHIBITION AND PROPAGATION HELO DOMAIN-CONTAINING PROTEIN"/>
    <property type="match status" value="1"/>
</dbReference>
<dbReference type="PANTHER" id="PTHR35186">
    <property type="entry name" value="ANK_REP_REGION DOMAIN-CONTAINING PROTEIN"/>
    <property type="match status" value="1"/>
</dbReference>
<evidence type="ECO:0000313" key="3">
    <source>
        <dbReference type="Proteomes" id="UP001286456"/>
    </source>
</evidence>
<proteinExistence type="predicted"/>
<dbReference type="EMBL" id="JAUEPO010000001">
    <property type="protein sequence ID" value="KAK3336257.1"/>
    <property type="molecule type" value="Genomic_DNA"/>
</dbReference>
<dbReference type="InterPro" id="IPR056002">
    <property type="entry name" value="DUF7580"/>
</dbReference>
<accession>A0AAE0MKX0</accession>
<reference evidence="2" key="2">
    <citation type="submission" date="2023-06" db="EMBL/GenBank/DDBJ databases">
        <authorList>
            <consortium name="Lawrence Berkeley National Laboratory"/>
            <person name="Haridas S."/>
            <person name="Hensen N."/>
            <person name="Bonometti L."/>
            <person name="Westerberg I."/>
            <person name="Brannstrom I.O."/>
            <person name="Guillou S."/>
            <person name="Cros-Aarteil S."/>
            <person name="Calhoun S."/>
            <person name="Kuo A."/>
            <person name="Mondo S."/>
            <person name="Pangilinan J."/>
            <person name="Riley R."/>
            <person name="Labutti K."/>
            <person name="Andreopoulos B."/>
            <person name="Lipzen A."/>
            <person name="Chen C."/>
            <person name="Yanf M."/>
            <person name="Daum C."/>
            <person name="Ng V."/>
            <person name="Clum A."/>
            <person name="Steindorff A."/>
            <person name="Ohm R."/>
            <person name="Martin F."/>
            <person name="Silar P."/>
            <person name="Natvig D."/>
            <person name="Lalanne C."/>
            <person name="Gautier V."/>
            <person name="Ament-Velasquez S.L."/>
            <person name="Kruys A."/>
            <person name="Hutchinson M.I."/>
            <person name="Powell A.J."/>
            <person name="Barry K."/>
            <person name="Miller A.N."/>
            <person name="Grigoriev I.V."/>
            <person name="Debuchy R."/>
            <person name="Gladieux P."/>
            <person name="Thoren M.H."/>
            <person name="Johannesson H."/>
        </authorList>
    </citation>
    <scope>NUCLEOTIDE SEQUENCE</scope>
    <source>
        <strain evidence="2">SMH4131-1</strain>
    </source>
</reference>
<name>A0AAE0MKX0_9PEZI</name>
<evidence type="ECO:0000313" key="2">
    <source>
        <dbReference type="EMBL" id="KAK3336257.1"/>
    </source>
</evidence>
<protein>
    <recommendedName>
        <fullName evidence="1">DUF7580 domain-containing protein</fullName>
    </recommendedName>
</protein>
<keyword evidence="3" id="KW-1185">Reference proteome</keyword>
<sequence>MSGIEVMGVILALYPAVIDLCKAYRGTRGNASKSLERKVVLASTMYEQTLRGILLSGGISAGEMQPLFAVGNVATNQALWVSLGIDDKLRHCYGAQRLSDILGYLSDMEDALGRVRAELTRMCRDNNDSFKARIKLAIASRPQSEMIQRLQEVITLNKQLRELLDGWAPLLLVSPRRVAHDDDNIIHSPHPGGPDRDHEVGKFIAAIQSAYTCVCATAHIIGLGCYCTLCTKPLTLLDRADDSTGWEFGLAAPFTGQDDAHIRTAALLMPASHGNAYHAPTIGDLCSLLTDDMTASGAYHVLKDDGGVSDTENQAYMLKLTKAGSGGSELASIKHFSELLQPGSLSSTRDRLELAIQLSLAILRLCRTPWIGSSWTWNNTCVGLAQAAAEDSSPIYRRKFSIFILRDFYSATGTVGDSAAPTLATVTPSLALSHAPGLLDDEAILYQLGLALIELALGKTIDELKAGYGLDSLHDKEWSNFYTASRLIRERKISMRATIKYERVVNACVHHKYVDRDGNLKSLLSEPEYFMSNVRNVIIVPLVELWKSYL</sequence>
<evidence type="ECO:0000259" key="1">
    <source>
        <dbReference type="Pfam" id="PF24476"/>
    </source>
</evidence>
<comment type="caution">
    <text evidence="2">The sequence shown here is derived from an EMBL/GenBank/DDBJ whole genome shotgun (WGS) entry which is preliminary data.</text>
</comment>
<dbReference type="Pfam" id="PF24476">
    <property type="entry name" value="DUF7580"/>
    <property type="match status" value="1"/>
</dbReference>
<dbReference type="AlphaFoldDB" id="A0AAE0MKX0"/>
<reference evidence="2" key="1">
    <citation type="journal article" date="2023" name="Mol. Phylogenet. Evol.">
        <title>Genome-scale phylogeny and comparative genomics of the fungal order Sordariales.</title>
        <authorList>
            <person name="Hensen N."/>
            <person name="Bonometti L."/>
            <person name="Westerberg I."/>
            <person name="Brannstrom I.O."/>
            <person name="Guillou S."/>
            <person name="Cros-Aarteil S."/>
            <person name="Calhoun S."/>
            <person name="Haridas S."/>
            <person name="Kuo A."/>
            <person name="Mondo S."/>
            <person name="Pangilinan J."/>
            <person name="Riley R."/>
            <person name="LaButti K."/>
            <person name="Andreopoulos B."/>
            <person name="Lipzen A."/>
            <person name="Chen C."/>
            <person name="Yan M."/>
            <person name="Daum C."/>
            <person name="Ng V."/>
            <person name="Clum A."/>
            <person name="Steindorff A."/>
            <person name="Ohm R.A."/>
            <person name="Martin F."/>
            <person name="Silar P."/>
            <person name="Natvig D.O."/>
            <person name="Lalanne C."/>
            <person name="Gautier V."/>
            <person name="Ament-Velasquez S.L."/>
            <person name="Kruys A."/>
            <person name="Hutchinson M.I."/>
            <person name="Powell A.J."/>
            <person name="Barry K."/>
            <person name="Miller A.N."/>
            <person name="Grigoriev I.V."/>
            <person name="Debuchy R."/>
            <person name="Gladieux P."/>
            <person name="Hiltunen Thoren M."/>
            <person name="Johannesson H."/>
        </authorList>
    </citation>
    <scope>NUCLEOTIDE SEQUENCE</scope>
    <source>
        <strain evidence="2">SMH4131-1</strain>
    </source>
</reference>
<feature type="domain" description="DUF7580" evidence="1">
    <location>
        <begin position="280"/>
        <end position="511"/>
    </location>
</feature>